<evidence type="ECO:0000313" key="2">
    <source>
        <dbReference type="EMBL" id="QXJ28657.1"/>
    </source>
</evidence>
<keyword evidence="1" id="KW-0472">Membrane</keyword>
<keyword evidence="1" id="KW-0812">Transmembrane</keyword>
<reference evidence="2" key="1">
    <citation type="journal article" date="2021" name="Environ. Microbiol.">
        <title>New insights into the diversity and evolution of the archaeal mobilome from three complete genomes of Saccharolobus shibatae.</title>
        <authorList>
            <person name="Medvedeva S."/>
            <person name="Brandt D."/>
            <person name="Cvirkaite-Krupovic V."/>
            <person name="Liu Y."/>
            <person name="Severinov K."/>
            <person name="Ishino S."/>
            <person name="Ishino Y."/>
            <person name="Prangishvili D."/>
            <person name="Kalinowski J."/>
            <person name="Krupovic M."/>
        </authorList>
    </citation>
    <scope>NUCLEOTIDE SEQUENCE</scope>
    <source>
        <strain evidence="2">B12</strain>
    </source>
</reference>
<sequence length="68" mass="8234">MPNFLWKGFIPEAPRSMLIILNLIYYYYLHHRSIPLIILYIIVFAKARDKTVIMIYFSAYLIYAKELF</sequence>
<accession>A0A8F5BNR3</accession>
<evidence type="ECO:0000313" key="3">
    <source>
        <dbReference type="Proteomes" id="UP000694018"/>
    </source>
</evidence>
<dbReference type="EMBL" id="CP077717">
    <property type="protein sequence ID" value="QXJ28657.1"/>
    <property type="molecule type" value="Genomic_DNA"/>
</dbReference>
<dbReference type="Proteomes" id="UP000694018">
    <property type="component" value="Chromosome"/>
</dbReference>
<proteinExistence type="predicted"/>
<protein>
    <submittedName>
        <fullName evidence="2">Uncharacterized protein</fullName>
    </submittedName>
</protein>
<evidence type="ECO:0000256" key="1">
    <source>
        <dbReference type="SAM" id="Phobius"/>
    </source>
</evidence>
<feature type="transmembrane region" description="Helical" evidence="1">
    <location>
        <begin position="24"/>
        <end position="45"/>
    </location>
</feature>
<organism evidence="2 3">
    <name type="scientific">Saccharolobus shibatae (strain ATCC 51178 / DSM 5389 / JCM 8931 / NBRC 15437 / B12)</name>
    <name type="common">Sulfolobus shibatae</name>
    <dbReference type="NCBI Taxonomy" id="523848"/>
    <lineage>
        <taxon>Archaea</taxon>
        <taxon>Thermoproteota</taxon>
        <taxon>Thermoprotei</taxon>
        <taxon>Sulfolobales</taxon>
        <taxon>Sulfolobaceae</taxon>
        <taxon>Saccharolobus</taxon>
    </lineage>
</organism>
<keyword evidence="1" id="KW-1133">Transmembrane helix</keyword>
<dbReference type="AlphaFoldDB" id="A0A8F5BNR3"/>
<name>A0A8F5BNR3_SACSH</name>
<gene>
    <name evidence="2" type="ORF">J5U23_01526</name>
</gene>
<dbReference type="KEGG" id="sshi:J5U23_01526"/>